<reference evidence="3 4" key="1">
    <citation type="submission" date="2022-10" db="EMBL/GenBank/DDBJ databases">
        <title>Defluviimonas sp. CAU 1641 isolated from mud.</title>
        <authorList>
            <person name="Kim W."/>
        </authorList>
    </citation>
    <scope>NUCLEOTIDE SEQUENCE [LARGE SCALE GENOMIC DNA]</scope>
    <source>
        <strain evidence="3 4">CAU 1641</strain>
    </source>
</reference>
<dbReference type="EMBL" id="JAPDOG010000007">
    <property type="protein sequence ID" value="MCW3781939.1"/>
    <property type="molecule type" value="Genomic_DNA"/>
</dbReference>
<dbReference type="Proteomes" id="UP001207582">
    <property type="component" value="Unassembled WGS sequence"/>
</dbReference>
<protein>
    <recommendedName>
        <fullName evidence="5">Arsenate reductase</fullName>
    </recommendedName>
</protein>
<dbReference type="PANTHER" id="PTHR30041:SF8">
    <property type="entry name" value="PROTEIN YFFB"/>
    <property type="match status" value="1"/>
</dbReference>
<comment type="caution">
    <text evidence="3">The sequence shown here is derived from an EMBL/GenBank/DDBJ whole genome shotgun (WGS) entry which is preliminary data.</text>
</comment>
<keyword evidence="4" id="KW-1185">Reference proteome</keyword>
<dbReference type="SUPFAM" id="SSF52833">
    <property type="entry name" value="Thioredoxin-like"/>
    <property type="match status" value="1"/>
</dbReference>
<gene>
    <name evidence="3" type="ORF">OM960_10060</name>
</gene>
<sequence length="108" mass="11671">MILYGIASCDSCRKARRALDSAGHAVTFRDIRTEPLTVAELERFLATFGDRLVNRASATWRALDEASRAAPLAELIAAHPTVMKRPVIDSGAALHLGWGKDVQAALLS</sequence>
<evidence type="ECO:0000256" key="2">
    <source>
        <dbReference type="PROSITE-ProRule" id="PRU01282"/>
    </source>
</evidence>
<accession>A0ABT3J2M9</accession>
<proteinExistence type="inferred from homology"/>
<evidence type="ECO:0000256" key="1">
    <source>
        <dbReference type="ARBA" id="ARBA00007198"/>
    </source>
</evidence>
<dbReference type="Pfam" id="PF03960">
    <property type="entry name" value="ArsC"/>
    <property type="match status" value="1"/>
</dbReference>
<evidence type="ECO:0008006" key="5">
    <source>
        <dbReference type="Google" id="ProtNLM"/>
    </source>
</evidence>
<evidence type="ECO:0000313" key="4">
    <source>
        <dbReference type="Proteomes" id="UP001207582"/>
    </source>
</evidence>
<name>A0ABT3J2M9_9RHOB</name>
<dbReference type="PROSITE" id="PS51353">
    <property type="entry name" value="ARSC"/>
    <property type="match status" value="1"/>
</dbReference>
<dbReference type="InterPro" id="IPR006660">
    <property type="entry name" value="Arsenate_reductase-like"/>
</dbReference>
<organism evidence="3 4">
    <name type="scientific">Defluviimonas salinarum</name>
    <dbReference type="NCBI Taxonomy" id="2992147"/>
    <lineage>
        <taxon>Bacteria</taxon>
        <taxon>Pseudomonadati</taxon>
        <taxon>Pseudomonadota</taxon>
        <taxon>Alphaproteobacteria</taxon>
        <taxon>Rhodobacterales</taxon>
        <taxon>Paracoccaceae</taxon>
        <taxon>Albidovulum</taxon>
    </lineage>
</organism>
<dbReference type="Gene3D" id="3.40.30.10">
    <property type="entry name" value="Glutaredoxin"/>
    <property type="match status" value="1"/>
</dbReference>
<dbReference type="InterPro" id="IPR036249">
    <property type="entry name" value="Thioredoxin-like_sf"/>
</dbReference>
<evidence type="ECO:0000313" key="3">
    <source>
        <dbReference type="EMBL" id="MCW3781939.1"/>
    </source>
</evidence>
<dbReference type="RefSeq" id="WP_264771863.1">
    <property type="nucleotide sequence ID" value="NZ_JAPDOG010000007.1"/>
</dbReference>
<dbReference type="PANTHER" id="PTHR30041">
    <property type="entry name" value="ARSENATE REDUCTASE"/>
    <property type="match status" value="1"/>
</dbReference>
<comment type="similarity">
    <text evidence="1 2">Belongs to the ArsC family.</text>
</comment>